<reference evidence="13" key="1">
    <citation type="submission" date="2010-07" db="EMBL/GenBank/DDBJ databases">
        <title>The genome sequence of Gaeumannomyces graminis var. tritici strain R3-111a-1.</title>
        <authorList>
            <consortium name="The Broad Institute Genome Sequencing Platform"/>
            <person name="Ma L.-J."/>
            <person name="Dead R."/>
            <person name="Young S."/>
            <person name="Zeng Q."/>
            <person name="Koehrsen M."/>
            <person name="Alvarado L."/>
            <person name="Berlin A."/>
            <person name="Chapman S.B."/>
            <person name="Chen Z."/>
            <person name="Freedman E."/>
            <person name="Gellesch M."/>
            <person name="Goldberg J."/>
            <person name="Griggs A."/>
            <person name="Gujja S."/>
            <person name="Heilman E.R."/>
            <person name="Heiman D."/>
            <person name="Hepburn T."/>
            <person name="Howarth C."/>
            <person name="Jen D."/>
            <person name="Larson L."/>
            <person name="Mehta T."/>
            <person name="Neiman D."/>
            <person name="Pearson M."/>
            <person name="Roberts A."/>
            <person name="Saif S."/>
            <person name="Shea T."/>
            <person name="Shenoy N."/>
            <person name="Sisk P."/>
            <person name="Stolte C."/>
            <person name="Sykes S."/>
            <person name="Walk T."/>
            <person name="White J."/>
            <person name="Yandava C."/>
            <person name="Haas B."/>
            <person name="Nusbaum C."/>
            <person name="Birren B."/>
        </authorList>
    </citation>
    <scope>NUCLEOTIDE SEQUENCE [LARGE SCALE GENOMIC DNA]</scope>
    <source>
        <strain evidence="13">R3-111a-1</strain>
    </source>
</reference>
<dbReference type="InterPro" id="IPR019529">
    <property type="entry name" value="Syntaxin-18_N"/>
</dbReference>
<protein>
    <recommendedName>
        <fullName evidence="10">SNARE-complex protein Syntaxin-18 N-terminal domain-containing protein</fullName>
    </recommendedName>
</protein>
<dbReference type="GO" id="GO:0005783">
    <property type="term" value="C:endoplasmic reticulum"/>
    <property type="evidence" value="ECO:0007669"/>
    <property type="project" value="TreeGrafter"/>
</dbReference>
<reference evidence="12" key="4">
    <citation type="journal article" date="2015" name="G3 (Bethesda)">
        <title>Genome sequences of three phytopathogenic species of the Magnaporthaceae family of fungi.</title>
        <authorList>
            <person name="Okagaki L.H."/>
            <person name="Nunes C.C."/>
            <person name="Sailsbery J."/>
            <person name="Clay B."/>
            <person name="Brown D."/>
            <person name="John T."/>
            <person name="Oh Y."/>
            <person name="Young N."/>
            <person name="Fitzgerald M."/>
            <person name="Haas B.J."/>
            <person name="Zeng Q."/>
            <person name="Young S."/>
            <person name="Adiconis X."/>
            <person name="Fan L."/>
            <person name="Levin J.Z."/>
            <person name="Mitchell T.K."/>
            <person name="Okubara P.A."/>
            <person name="Farman M.L."/>
            <person name="Kohn L.M."/>
            <person name="Birren B."/>
            <person name="Ma L.-J."/>
            <person name="Dean R.A."/>
        </authorList>
    </citation>
    <scope>NUCLEOTIDE SEQUENCE</scope>
    <source>
        <strain evidence="12">R3-111a-1</strain>
    </source>
</reference>
<evidence type="ECO:0000256" key="3">
    <source>
        <dbReference type="ARBA" id="ARBA00022448"/>
    </source>
</evidence>
<keyword evidence="8" id="KW-0472">Membrane</keyword>
<keyword evidence="7" id="KW-0175">Coiled coil</keyword>
<feature type="domain" description="SNARE-complex protein Syntaxin-18 N-terminal" evidence="10">
    <location>
        <begin position="4"/>
        <end position="86"/>
    </location>
</feature>
<evidence type="ECO:0000256" key="4">
    <source>
        <dbReference type="ARBA" id="ARBA00022692"/>
    </source>
</evidence>
<comment type="subcellular location">
    <subcellularLocation>
        <location evidence="1">Membrane</location>
        <topology evidence="1">Single-pass type IV membrane protein</topology>
    </subcellularLocation>
</comment>
<reference evidence="11" key="2">
    <citation type="submission" date="2010-07" db="EMBL/GenBank/DDBJ databases">
        <authorList>
            <consortium name="The Broad Institute Genome Sequencing Platform"/>
            <consortium name="Broad Institute Genome Sequencing Center for Infectious Disease"/>
            <person name="Ma L.-J."/>
            <person name="Dead R."/>
            <person name="Young S."/>
            <person name="Zeng Q."/>
            <person name="Koehrsen M."/>
            <person name="Alvarado L."/>
            <person name="Berlin A."/>
            <person name="Chapman S.B."/>
            <person name="Chen Z."/>
            <person name="Freedman E."/>
            <person name="Gellesch M."/>
            <person name="Goldberg J."/>
            <person name="Griggs A."/>
            <person name="Gujja S."/>
            <person name="Heilman E.R."/>
            <person name="Heiman D."/>
            <person name="Hepburn T."/>
            <person name="Howarth C."/>
            <person name="Jen D."/>
            <person name="Larson L."/>
            <person name="Mehta T."/>
            <person name="Neiman D."/>
            <person name="Pearson M."/>
            <person name="Roberts A."/>
            <person name="Saif S."/>
            <person name="Shea T."/>
            <person name="Shenoy N."/>
            <person name="Sisk P."/>
            <person name="Stolte C."/>
            <person name="Sykes S."/>
            <person name="Walk T."/>
            <person name="White J."/>
            <person name="Yandava C."/>
            <person name="Haas B."/>
            <person name="Nusbaum C."/>
            <person name="Birren B."/>
        </authorList>
    </citation>
    <scope>NUCLEOTIDE SEQUENCE</scope>
    <source>
        <strain evidence="11">R3-111a-1</strain>
    </source>
</reference>
<dbReference type="HOGENOM" id="CLU_047847_1_0_1"/>
<comment type="similarity">
    <text evidence="2">Belongs to the syntaxin family.</text>
</comment>
<dbReference type="GeneID" id="20343479"/>
<evidence type="ECO:0000256" key="8">
    <source>
        <dbReference type="ARBA" id="ARBA00023136"/>
    </source>
</evidence>
<organism evidence="11">
    <name type="scientific">Gaeumannomyces tritici (strain R3-111a-1)</name>
    <name type="common">Wheat and barley take-all root rot fungus</name>
    <name type="synonym">Gaeumannomyces graminis var. tritici</name>
    <dbReference type="NCBI Taxonomy" id="644352"/>
    <lineage>
        <taxon>Eukaryota</taxon>
        <taxon>Fungi</taxon>
        <taxon>Dikarya</taxon>
        <taxon>Ascomycota</taxon>
        <taxon>Pezizomycotina</taxon>
        <taxon>Sordariomycetes</taxon>
        <taxon>Sordariomycetidae</taxon>
        <taxon>Magnaporthales</taxon>
        <taxon>Magnaporthaceae</taxon>
        <taxon>Gaeumannomyces</taxon>
    </lineage>
</organism>
<name>J3NP15_GAET3</name>
<dbReference type="PANTHER" id="PTHR15959:SF0">
    <property type="entry name" value="SYNTAXIN-18"/>
    <property type="match status" value="1"/>
</dbReference>
<reference evidence="12" key="5">
    <citation type="submission" date="2018-04" db="UniProtKB">
        <authorList>
            <consortium name="EnsemblFungi"/>
        </authorList>
    </citation>
    <scope>IDENTIFICATION</scope>
    <source>
        <strain evidence="12">R3-111a-1</strain>
    </source>
</reference>
<proteinExistence type="inferred from homology"/>
<evidence type="ECO:0000259" key="10">
    <source>
        <dbReference type="Pfam" id="PF10496"/>
    </source>
</evidence>
<dbReference type="AlphaFoldDB" id="J3NP15"/>
<feature type="region of interest" description="Disordered" evidence="9">
    <location>
        <begin position="236"/>
        <end position="272"/>
    </location>
</feature>
<feature type="compositionally biased region" description="Basic and acidic residues" evidence="9">
    <location>
        <begin position="257"/>
        <end position="269"/>
    </location>
</feature>
<dbReference type="RefSeq" id="XP_009219063.1">
    <property type="nucleotide sequence ID" value="XM_009220799.1"/>
</dbReference>
<evidence type="ECO:0000256" key="5">
    <source>
        <dbReference type="ARBA" id="ARBA00022927"/>
    </source>
</evidence>
<dbReference type="PANTHER" id="PTHR15959">
    <property type="entry name" value="SYNTAXIN-18"/>
    <property type="match status" value="1"/>
</dbReference>
<reference evidence="11" key="3">
    <citation type="submission" date="2010-09" db="EMBL/GenBank/DDBJ databases">
        <title>Annotation of Gaeumannomyces graminis var. tritici R3-111a-1.</title>
        <authorList>
            <consortium name="The Broad Institute Genome Sequencing Platform"/>
            <person name="Ma L.-J."/>
            <person name="Dead R."/>
            <person name="Young S.K."/>
            <person name="Zeng Q."/>
            <person name="Gargeya S."/>
            <person name="Fitzgerald M."/>
            <person name="Haas B."/>
            <person name="Abouelleil A."/>
            <person name="Alvarado L."/>
            <person name="Arachchi H.M."/>
            <person name="Berlin A."/>
            <person name="Brown A."/>
            <person name="Chapman S.B."/>
            <person name="Chen Z."/>
            <person name="Dunbar C."/>
            <person name="Freedman E."/>
            <person name="Gearin G."/>
            <person name="Gellesch M."/>
            <person name="Goldberg J."/>
            <person name="Griggs A."/>
            <person name="Gujja S."/>
            <person name="Heiman D."/>
            <person name="Howarth C."/>
            <person name="Larson L."/>
            <person name="Lui A."/>
            <person name="MacDonald P.J.P."/>
            <person name="Mehta T."/>
            <person name="Montmayeur A."/>
            <person name="Murphy C."/>
            <person name="Neiman D."/>
            <person name="Pearson M."/>
            <person name="Priest M."/>
            <person name="Roberts A."/>
            <person name="Saif S."/>
            <person name="Shea T."/>
            <person name="Shenoy N."/>
            <person name="Sisk P."/>
            <person name="Stolte C."/>
            <person name="Sykes S."/>
            <person name="Yandava C."/>
            <person name="Wortman J."/>
            <person name="Nusbaum C."/>
            <person name="Birren B."/>
        </authorList>
    </citation>
    <scope>NUCLEOTIDE SEQUENCE</scope>
    <source>
        <strain evidence="11">R3-111a-1</strain>
    </source>
</reference>
<dbReference type="Pfam" id="PF10496">
    <property type="entry name" value="Syntaxin-18_N"/>
    <property type="match status" value="1"/>
</dbReference>
<dbReference type="eggNOG" id="KOG3894">
    <property type="taxonomic scope" value="Eukaryota"/>
</dbReference>
<dbReference type="Proteomes" id="UP000006039">
    <property type="component" value="Unassembled WGS sequence"/>
</dbReference>
<keyword evidence="3" id="KW-0813">Transport</keyword>
<accession>J3NP15</accession>
<dbReference type="OrthoDB" id="342981at2759"/>
<dbReference type="VEuPathDB" id="FungiDB:GGTG_03021"/>
<keyword evidence="13" id="KW-1185">Reference proteome</keyword>
<dbReference type="FunCoup" id="J3NP15">
    <property type="interactions" value="260"/>
</dbReference>
<dbReference type="STRING" id="644352.J3NP15"/>
<keyword evidence="6" id="KW-1133">Transmembrane helix</keyword>
<sequence length="378" mass="42064">MTALTASFNELLKQREAPPAKTSFSLEELDEFLKEAYRINSHIASLHSRLKDVRQAYLSTAPQRKSHLRQLSQYQRQQILTDHEREEVDANAKKMLRELNASIRTLADAEQLRHETELVVIRKKYVRGLGALGAWAAGDVGGVGGRLGGLGRKSKSKEHLEAEGRAAQLAGHREGVLWFLRQRLQRCVETQQHMMETRLTREVEKSRSVLAKARPGQHVRSASGLPAELATHPGFQGFHEPASGNAFGGGKGSPLAHLEEEEKKRRQEPADLTADELQMFEKGSQDMLKYYESTLDKVMSAEKSLLEISELQTVLVNSLATQSAHVEQLVADSLSTEENVGGGNKELKKASEKWRPAKLTFFGAVGLCSVLVLWDLVI</sequence>
<evidence type="ECO:0000256" key="6">
    <source>
        <dbReference type="ARBA" id="ARBA00022989"/>
    </source>
</evidence>
<gene>
    <name evidence="12" type="primary">20343479</name>
    <name evidence="11" type="ORF">GGTG_03021</name>
</gene>
<dbReference type="EMBL" id="GL385396">
    <property type="protein sequence ID" value="EJT77918.1"/>
    <property type="molecule type" value="Genomic_DNA"/>
</dbReference>
<evidence type="ECO:0000313" key="13">
    <source>
        <dbReference type="Proteomes" id="UP000006039"/>
    </source>
</evidence>
<evidence type="ECO:0000256" key="2">
    <source>
        <dbReference type="ARBA" id="ARBA00009063"/>
    </source>
</evidence>
<dbReference type="GO" id="GO:0015031">
    <property type="term" value="P:protein transport"/>
    <property type="evidence" value="ECO:0007669"/>
    <property type="project" value="UniProtKB-KW"/>
</dbReference>
<evidence type="ECO:0000256" key="1">
    <source>
        <dbReference type="ARBA" id="ARBA00004211"/>
    </source>
</evidence>
<evidence type="ECO:0000313" key="12">
    <source>
        <dbReference type="EnsemblFungi" id="EJT77918"/>
    </source>
</evidence>
<dbReference type="GO" id="GO:0006890">
    <property type="term" value="P:retrograde vesicle-mediated transport, Golgi to endoplasmic reticulum"/>
    <property type="evidence" value="ECO:0007669"/>
    <property type="project" value="TreeGrafter"/>
</dbReference>
<evidence type="ECO:0000256" key="7">
    <source>
        <dbReference type="ARBA" id="ARBA00023054"/>
    </source>
</evidence>
<dbReference type="EnsemblFungi" id="EJT77918">
    <property type="protein sequence ID" value="EJT77918"/>
    <property type="gene ID" value="GGTG_03021"/>
</dbReference>
<keyword evidence="5" id="KW-0653">Protein transport</keyword>
<evidence type="ECO:0000256" key="9">
    <source>
        <dbReference type="SAM" id="MobiDB-lite"/>
    </source>
</evidence>
<keyword evidence="4" id="KW-0812">Transmembrane</keyword>
<dbReference type="GO" id="GO:0031201">
    <property type="term" value="C:SNARE complex"/>
    <property type="evidence" value="ECO:0007669"/>
    <property type="project" value="TreeGrafter"/>
</dbReference>
<evidence type="ECO:0000313" key="11">
    <source>
        <dbReference type="EMBL" id="EJT77918.1"/>
    </source>
</evidence>